<evidence type="ECO:0000313" key="2">
    <source>
        <dbReference type="Proteomes" id="UP000515240"/>
    </source>
</evidence>
<proteinExistence type="predicted"/>
<dbReference type="KEGG" id="cpis:HS961_16690"/>
<organism evidence="1 2">
    <name type="scientific">Comamonas piscis</name>
    <dbReference type="NCBI Taxonomy" id="1562974"/>
    <lineage>
        <taxon>Bacteria</taxon>
        <taxon>Pseudomonadati</taxon>
        <taxon>Pseudomonadota</taxon>
        <taxon>Betaproteobacteria</taxon>
        <taxon>Burkholderiales</taxon>
        <taxon>Comamonadaceae</taxon>
        <taxon>Comamonas</taxon>
    </lineage>
</organism>
<dbReference type="InterPro" id="IPR014942">
    <property type="entry name" value="AbiEii"/>
</dbReference>
<reference evidence="1 2" key="1">
    <citation type="journal article" date="2020" name="G3 (Bethesda)">
        <title>CeMbio - The Caenorhabditis elegans Microbiome Resource.</title>
        <authorList>
            <person name="Dirksen P."/>
            <person name="Assie A."/>
            <person name="Zimmermann J."/>
            <person name="Zhang F."/>
            <person name="Tietje A.M."/>
            <person name="Marsh S.A."/>
            <person name="Felix M.A."/>
            <person name="Shapira M."/>
            <person name="Kaleta C."/>
            <person name="Schulenburg H."/>
            <person name="Samuel B."/>
        </authorList>
    </citation>
    <scope>NUCLEOTIDE SEQUENCE [LARGE SCALE GENOMIC DNA]</scope>
    <source>
        <strain evidence="1 2">BIGb0172</strain>
    </source>
</reference>
<dbReference type="EMBL" id="CP058554">
    <property type="protein sequence ID" value="QMV74339.1"/>
    <property type="molecule type" value="Genomic_DNA"/>
</dbReference>
<dbReference type="AlphaFoldDB" id="A0A7G5EK14"/>
<keyword evidence="1" id="KW-0808">Transferase</keyword>
<dbReference type="Proteomes" id="UP000515240">
    <property type="component" value="Chromosome"/>
</dbReference>
<keyword evidence="2" id="KW-1185">Reference proteome</keyword>
<accession>A0A7G5EK14</accession>
<gene>
    <name evidence="1" type="ORF">HS961_16690</name>
</gene>
<dbReference type="Pfam" id="PF08843">
    <property type="entry name" value="AbiEii"/>
    <property type="match status" value="1"/>
</dbReference>
<protein>
    <submittedName>
        <fullName evidence="1">Nucleotidyl transferase AbiEii/AbiGii toxin family protein</fullName>
    </submittedName>
</protein>
<evidence type="ECO:0000313" key="1">
    <source>
        <dbReference type="EMBL" id="QMV74339.1"/>
    </source>
</evidence>
<dbReference type="Gene3D" id="3.10.450.620">
    <property type="entry name" value="JHP933, nucleotidyltransferase-like core domain"/>
    <property type="match status" value="1"/>
</dbReference>
<dbReference type="RefSeq" id="WP_182323903.1">
    <property type="nucleotide sequence ID" value="NZ_CP058554.1"/>
</dbReference>
<dbReference type="GO" id="GO:0016740">
    <property type="term" value="F:transferase activity"/>
    <property type="evidence" value="ECO:0007669"/>
    <property type="project" value="UniProtKB-KW"/>
</dbReference>
<sequence>MRSLPPHIRQELQDAAYELPNLPDSVIVKDAHLTDALRLIARLPRVEHARLVDTRDTNAPETQVLAMDMVFAGGTCLAKAHGTIQRMSEDIDFKLHLTEVPQGYKVGSLVSVESRLRALHRVLEQSLVKDGFSIAEPYTPQDKNPIVLDGRRYYELELDYAESGESQALAAPALRAALKLELKAQSTPIAHEMLKVGYLHRQLLGMQDPDAFEIPCVSREITLAEKALSFLRRYAWRMSGNHRGAFDTALVRHVYDIWRMTEDDPELLGRSKRLFPQLVAADALQFGAQYPAFRNEPMGVLQHTLRDLPLAEIEKDFKTRLAPLVYIEVPPFEEVFEKFRDVATELLR</sequence>
<name>A0A7G5EK14_9BURK</name>